<feature type="chain" id="PRO_5020327161" evidence="1">
    <location>
        <begin position="28"/>
        <end position="385"/>
    </location>
</feature>
<evidence type="ECO:0000313" key="3">
    <source>
        <dbReference type="Proteomes" id="UP000278143"/>
    </source>
</evidence>
<accession>A0A4P9Z1F3</accession>
<name>A0A4P9Z1F3_9FUNG</name>
<evidence type="ECO:0000313" key="2">
    <source>
        <dbReference type="EMBL" id="RKP25762.1"/>
    </source>
</evidence>
<dbReference type="Proteomes" id="UP000278143">
    <property type="component" value="Unassembled WGS sequence"/>
</dbReference>
<keyword evidence="3" id="KW-1185">Reference proteome</keyword>
<sequence length="385" mass="42304">MLPVSKLAMPIAAAFLALVTLSHTAHGSGSKGHIAKENARNVDGLNLRQLKFSKNALGIDGFELYDPIDKYSAAGMYKRKGGPEVPAVAFCGKPGVGPSSFLSLHAIATAPAGSALSKMRNYVQLEAKGTFKGHICYVIHGSPGIDIFDDYVFNVGLANRIPLVLPNMKTHIVAPIGESLTIAEKTSPEVEGKEDRAIMIRSDGKYTTVPSHFTVKRHASLEQGYSDDEKKTFYKDKVHGVTLIPKKGNPLTLPKEDDFMIIKSKEKIMALPKEKLLAIMDQMIEAYYDTEDERIKFTLLEYVLRTNLSDVKGLKRAQAFAKEATRSFYTIIGTLYAFTHADITMENINEQIRLGIMQMIALHPGLAADVPLGVNKRAKARKPSQ</sequence>
<protein>
    <submittedName>
        <fullName evidence="2">Uncharacterized protein</fullName>
    </submittedName>
</protein>
<reference evidence="3" key="1">
    <citation type="journal article" date="2018" name="Nat. Microbiol.">
        <title>Leveraging single-cell genomics to expand the fungal tree of life.</title>
        <authorList>
            <person name="Ahrendt S.R."/>
            <person name="Quandt C.A."/>
            <person name="Ciobanu D."/>
            <person name="Clum A."/>
            <person name="Salamov A."/>
            <person name="Andreopoulos B."/>
            <person name="Cheng J.F."/>
            <person name="Woyke T."/>
            <person name="Pelin A."/>
            <person name="Henrissat B."/>
            <person name="Reynolds N.K."/>
            <person name="Benny G.L."/>
            <person name="Smith M.E."/>
            <person name="James T.Y."/>
            <person name="Grigoriev I.V."/>
        </authorList>
    </citation>
    <scope>NUCLEOTIDE SEQUENCE [LARGE SCALE GENOMIC DNA]</scope>
    <source>
        <strain evidence="3">Benny S71-1</strain>
    </source>
</reference>
<feature type="signal peptide" evidence="1">
    <location>
        <begin position="1"/>
        <end position="27"/>
    </location>
</feature>
<proteinExistence type="predicted"/>
<evidence type="ECO:0000256" key="1">
    <source>
        <dbReference type="SAM" id="SignalP"/>
    </source>
</evidence>
<keyword evidence="1" id="KW-0732">Signal</keyword>
<organism evidence="2 3">
    <name type="scientific">Syncephalis pseudoplumigaleata</name>
    <dbReference type="NCBI Taxonomy" id="1712513"/>
    <lineage>
        <taxon>Eukaryota</taxon>
        <taxon>Fungi</taxon>
        <taxon>Fungi incertae sedis</taxon>
        <taxon>Zoopagomycota</taxon>
        <taxon>Zoopagomycotina</taxon>
        <taxon>Zoopagomycetes</taxon>
        <taxon>Zoopagales</taxon>
        <taxon>Piptocephalidaceae</taxon>
        <taxon>Syncephalis</taxon>
    </lineage>
</organism>
<dbReference type="EMBL" id="KZ989627">
    <property type="protein sequence ID" value="RKP25762.1"/>
    <property type="molecule type" value="Genomic_DNA"/>
</dbReference>
<dbReference type="AlphaFoldDB" id="A0A4P9Z1F3"/>
<gene>
    <name evidence="2" type="ORF">SYNPS1DRAFT_28517</name>
</gene>